<organism evidence="2 3">
    <name type="scientific">Penicillium antarcticum</name>
    <dbReference type="NCBI Taxonomy" id="416450"/>
    <lineage>
        <taxon>Eukaryota</taxon>
        <taxon>Fungi</taxon>
        <taxon>Dikarya</taxon>
        <taxon>Ascomycota</taxon>
        <taxon>Pezizomycotina</taxon>
        <taxon>Eurotiomycetes</taxon>
        <taxon>Eurotiomycetidae</taxon>
        <taxon>Eurotiales</taxon>
        <taxon>Aspergillaceae</taxon>
        <taxon>Penicillium</taxon>
    </lineage>
</organism>
<keyword evidence="3" id="KW-1185">Reference proteome</keyword>
<accession>A0A1V6PIC5</accession>
<evidence type="ECO:0000313" key="2">
    <source>
        <dbReference type="EMBL" id="OQD76724.1"/>
    </source>
</evidence>
<protein>
    <submittedName>
        <fullName evidence="2">Uncharacterized protein</fullName>
    </submittedName>
</protein>
<evidence type="ECO:0000313" key="3">
    <source>
        <dbReference type="Proteomes" id="UP000191672"/>
    </source>
</evidence>
<dbReference type="EMBL" id="MDYN01000124">
    <property type="protein sequence ID" value="OQD76724.1"/>
    <property type="molecule type" value="Genomic_DNA"/>
</dbReference>
<reference evidence="3" key="1">
    <citation type="journal article" date="2017" name="Nat. Microbiol.">
        <title>Global analysis of biosynthetic gene clusters reveals vast potential of secondary metabolite production in Penicillium species.</title>
        <authorList>
            <person name="Nielsen J.C."/>
            <person name="Grijseels S."/>
            <person name="Prigent S."/>
            <person name="Ji B."/>
            <person name="Dainat J."/>
            <person name="Nielsen K.F."/>
            <person name="Frisvad J.C."/>
            <person name="Workman M."/>
            <person name="Nielsen J."/>
        </authorList>
    </citation>
    <scope>NUCLEOTIDE SEQUENCE [LARGE SCALE GENOMIC DNA]</scope>
    <source>
        <strain evidence="3">IBT 31811</strain>
    </source>
</reference>
<evidence type="ECO:0000256" key="1">
    <source>
        <dbReference type="SAM" id="MobiDB-lite"/>
    </source>
</evidence>
<gene>
    <name evidence="2" type="ORF">PENANT_c124G00996</name>
</gene>
<dbReference type="Proteomes" id="UP000191672">
    <property type="component" value="Unassembled WGS sequence"/>
</dbReference>
<feature type="region of interest" description="Disordered" evidence="1">
    <location>
        <begin position="102"/>
        <end position="128"/>
    </location>
</feature>
<proteinExistence type="predicted"/>
<dbReference type="AlphaFoldDB" id="A0A1V6PIC5"/>
<comment type="caution">
    <text evidence="2">The sequence shown here is derived from an EMBL/GenBank/DDBJ whole genome shotgun (WGS) entry which is preliminary data.</text>
</comment>
<name>A0A1V6PIC5_9EURO</name>
<sequence>MGPGRAALKQRFAISHPGDARLLAARSLIPYSVSYSVRTLLSFSKKETMNASAANATAEDETGDRADHQATSTKEIRSLSEKRLEASTFLACMLLIRDERQRGRSDRRLNRSKSFEPRASAHPSGSSQRFLHIQMDQRQAVIHGTDTPDSRAPKAHLGDIDLLNPLSTSSPLEHIKTHH</sequence>
<feature type="compositionally biased region" description="Basic and acidic residues" evidence="1">
    <location>
        <begin position="102"/>
        <end position="116"/>
    </location>
</feature>